<dbReference type="CDD" id="cd07377">
    <property type="entry name" value="WHTH_GntR"/>
    <property type="match status" value="1"/>
</dbReference>
<keyword evidence="2" id="KW-0238">DNA-binding</keyword>
<dbReference type="SUPFAM" id="SSF64288">
    <property type="entry name" value="Chorismate lyase-like"/>
    <property type="match status" value="1"/>
</dbReference>
<dbReference type="GO" id="GO:0003677">
    <property type="term" value="F:DNA binding"/>
    <property type="evidence" value="ECO:0007669"/>
    <property type="project" value="UniProtKB-KW"/>
</dbReference>
<dbReference type="InterPro" id="IPR036388">
    <property type="entry name" value="WH-like_DNA-bd_sf"/>
</dbReference>
<evidence type="ECO:0000313" key="5">
    <source>
        <dbReference type="EMBL" id="TCV88784.1"/>
    </source>
</evidence>
<dbReference type="PROSITE" id="PS50949">
    <property type="entry name" value="HTH_GNTR"/>
    <property type="match status" value="1"/>
</dbReference>
<evidence type="ECO:0000313" key="6">
    <source>
        <dbReference type="Proteomes" id="UP000294619"/>
    </source>
</evidence>
<evidence type="ECO:0000259" key="4">
    <source>
        <dbReference type="PROSITE" id="PS50949"/>
    </source>
</evidence>
<dbReference type="AlphaFoldDB" id="A0A4R3YD90"/>
<evidence type="ECO:0000256" key="1">
    <source>
        <dbReference type="ARBA" id="ARBA00023015"/>
    </source>
</evidence>
<dbReference type="SMART" id="SM00866">
    <property type="entry name" value="UTRA"/>
    <property type="match status" value="1"/>
</dbReference>
<dbReference type="EMBL" id="SMCP01000003">
    <property type="protein sequence ID" value="TCV88784.1"/>
    <property type="molecule type" value="Genomic_DNA"/>
</dbReference>
<dbReference type="InterPro" id="IPR000524">
    <property type="entry name" value="Tscrpt_reg_HTH_GntR"/>
</dbReference>
<organism evidence="5 6">
    <name type="scientific">Testudinibacter aquarius</name>
    <dbReference type="NCBI Taxonomy" id="1524974"/>
    <lineage>
        <taxon>Bacteria</taxon>
        <taxon>Pseudomonadati</taxon>
        <taxon>Pseudomonadota</taxon>
        <taxon>Gammaproteobacteria</taxon>
        <taxon>Pasteurellales</taxon>
        <taxon>Pasteurellaceae</taxon>
        <taxon>Testudinibacter</taxon>
    </lineage>
</organism>
<dbReference type="GO" id="GO:0003700">
    <property type="term" value="F:DNA-binding transcription factor activity"/>
    <property type="evidence" value="ECO:0007669"/>
    <property type="project" value="InterPro"/>
</dbReference>
<dbReference type="SUPFAM" id="SSF46785">
    <property type="entry name" value="Winged helix' DNA-binding domain"/>
    <property type="match status" value="1"/>
</dbReference>
<comment type="caution">
    <text evidence="5">The sequence shown here is derived from an EMBL/GenBank/DDBJ whole genome shotgun (WGS) entry which is preliminary data.</text>
</comment>
<dbReference type="InterPro" id="IPR011663">
    <property type="entry name" value="UTRA"/>
</dbReference>
<accession>A0A4R3YD90</accession>
<dbReference type="SMART" id="SM00345">
    <property type="entry name" value="HTH_GNTR"/>
    <property type="match status" value="1"/>
</dbReference>
<dbReference type="Proteomes" id="UP000294619">
    <property type="component" value="Unassembled WGS sequence"/>
</dbReference>
<dbReference type="GO" id="GO:0045892">
    <property type="term" value="P:negative regulation of DNA-templated transcription"/>
    <property type="evidence" value="ECO:0007669"/>
    <property type="project" value="TreeGrafter"/>
</dbReference>
<dbReference type="PANTHER" id="PTHR44846">
    <property type="entry name" value="MANNOSYL-D-GLYCERATE TRANSPORT/METABOLISM SYSTEM REPRESSOR MNGR-RELATED"/>
    <property type="match status" value="1"/>
</dbReference>
<proteinExistence type="predicted"/>
<dbReference type="Gene3D" id="1.10.10.10">
    <property type="entry name" value="Winged helix-like DNA-binding domain superfamily/Winged helix DNA-binding domain"/>
    <property type="match status" value="1"/>
</dbReference>
<dbReference type="Pfam" id="PF00392">
    <property type="entry name" value="GntR"/>
    <property type="match status" value="1"/>
</dbReference>
<evidence type="ECO:0000256" key="3">
    <source>
        <dbReference type="ARBA" id="ARBA00023163"/>
    </source>
</evidence>
<dbReference type="PANTHER" id="PTHR44846:SF1">
    <property type="entry name" value="MANNOSYL-D-GLYCERATE TRANSPORT_METABOLISM SYSTEM REPRESSOR MNGR-RELATED"/>
    <property type="match status" value="1"/>
</dbReference>
<name>A0A4R3YD90_9PAST</name>
<protein>
    <submittedName>
        <fullName evidence="5">GntR family transcriptional regulator</fullName>
    </submittedName>
</protein>
<dbReference type="RefSeq" id="WP_132965709.1">
    <property type="nucleotide sequence ID" value="NZ_LEKL01000077.1"/>
</dbReference>
<dbReference type="Gene3D" id="3.40.1410.10">
    <property type="entry name" value="Chorismate lyase-like"/>
    <property type="match status" value="1"/>
</dbReference>
<gene>
    <name evidence="5" type="ORF">EDC16_103138</name>
</gene>
<sequence>MLPKYEKIKRDIIADIENSIFLPGDKIYSENNLKQKYNASNTTVVKALNDLVSDGYVIRRQGIGTFVRRNIRHKKVLLSEISPLHSHSTSIEKTETTVLPASQNPVISIKLGSKNGLEPVIKIIQTSLLNDKIWKIQNRYILAHRLSPEMIEHIQQGASLSDELHLESNMANLPMKMQIKAVKLPADIAETQEISKGEEITLIKIERLIYNLERSPIEFSESFICPEHYAIEVISE</sequence>
<keyword evidence="3" id="KW-0804">Transcription</keyword>
<dbReference type="Pfam" id="PF07702">
    <property type="entry name" value="UTRA"/>
    <property type="match status" value="1"/>
</dbReference>
<dbReference type="InterPro" id="IPR028978">
    <property type="entry name" value="Chorismate_lyase_/UTRA_dom_sf"/>
</dbReference>
<feature type="domain" description="HTH gntR-type" evidence="4">
    <location>
        <begin position="2"/>
        <end position="70"/>
    </location>
</feature>
<dbReference type="InterPro" id="IPR050679">
    <property type="entry name" value="Bact_HTH_transcr_reg"/>
</dbReference>
<keyword evidence="1" id="KW-0805">Transcription regulation</keyword>
<reference evidence="5 6" key="1">
    <citation type="submission" date="2019-03" db="EMBL/GenBank/DDBJ databases">
        <title>Genomic Encyclopedia of Type Strains, Phase IV (KMG-IV): sequencing the most valuable type-strain genomes for metagenomic binning, comparative biology and taxonomic classification.</title>
        <authorList>
            <person name="Goeker M."/>
        </authorList>
    </citation>
    <scope>NUCLEOTIDE SEQUENCE [LARGE SCALE GENOMIC DNA]</scope>
    <source>
        <strain evidence="5 6">DSM 28140</strain>
    </source>
</reference>
<dbReference type="InterPro" id="IPR036390">
    <property type="entry name" value="WH_DNA-bd_sf"/>
</dbReference>
<evidence type="ECO:0000256" key="2">
    <source>
        <dbReference type="ARBA" id="ARBA00023125"/>
    </source>
</evidence>